<organism evidence="1">
    <name type="scientific">bioreactor metagenome</name>
    <dbReference type="NCBI Taxonomy" id="1076179"/>
    <lineage>
        <taxon>unclassified sequences</taxon>
        <taxon>metagenomes</taxon>
        <taxon>ecological metagenomes</taxon>
    </lineage>
</organism>
<evidence type="ECO:0000313" key="1">
    <source>
        <dbReference type="EMBL" id="MPN32281.1"/>
    </source>
</evidence>
<sequence>MSLRNLLPGARKADLREFFVLGGEQALRRDAERETAVERDGNFGFVPAQHICGEREPAGFVRHVEAEGFAVLVEPQ</sequence>
<accession>A0A645GZQ3</accession>
<name>A0A645GZQ3_9ZZZZ</name>
<reference evidence="1" key="1">
    <citation type="submission" date="2019-08" db="EMBL/GenBank/DDBJ databases">
        <authorList>
            <person name="Kucharzyk K."/>
            <person name="Murdoch R.W."/>
            <person name="Higgins S."/>
            <person name="Loffler F."/>
        </authorList>
    </citation>
    <scope>NUCLEOTIDE SEQUENCE</scope>
</reference>
<protein>
    <submittedName>
        <fullName evidence="1">Uncharacterized protein</fullName>
    </submittedName>
</protein>
<dbReference type="EMBL" id="VSSQ01084202">
    <property type="protein sequence ID" value="MPN32281.1"/>
    <property type="molecule type" value="Genomic_DNA"/>
</dbReference>
<gene>
    <name evidence="1" type="ORF">SDC9_179759</name>
</gene>
<proteinExistence type="predicted"/>
<dbReference type="AlphaFoldDB" id="A0A645GZQ3"/>
<comment type="caution">
    <text evidence="1">The sequence shown here is derived from an EMBL/GenBank/DDBJ whole genome shotgun (WGS) entry which is preliminary data.</text>
</comment>